<dbReference type="InterPro" id="IPR005063">
    <property type="entry name" value="Transposase_27"/>
</dbReference>
<gene>
    <name evidence="1" type="ORF">NCTC13294_02201</name>
</gene>
<dbReference type="InterPro" id="IPR051354">
    <property type="entry name" value="Transposase_27_IS1"/>
</dbReference>
<proteinExistence type="predicted"/>
<dbReference type="AlphaFoldDB" id="A0A381ED99"/>
<reference evidence="1 2" key="1">
    <citation type="submission" date="2018-06" db="EMBL/GenBank/DDBJ databases">
        <authorList>
            <consortium name="Pathogen Informatics"/>
            <person name="Doyle S."/>
        </authorList>
    </citation>
    <scope>NUCLEOTIDE SEQUENCE [LARGE SCALE GENOMIC DNA]</scope>
    <source>
        <strain evidence="1 2">NCTC13294</strain>
    </source>
</reference>
<sequence length="184" mass="21615">MPSGIDRTILKMLVRNCGIRDISEITGCSRYKVQKVLKISQHHVLPKKNHYDSLEVDELWTFVGSKKNKVWLIYAYDRSDGEIVAYAWGKRDIATVRELEARLNALKVTYGNIVMDKWQSFVEIFGSEKSNIGKKYTVGIEGKNCRLRHRIRRIVRRTCCFSKELLYHFKIFDLAFHYINYGFV</sequence>
<organism evidence="1 2">
    <name type="scientific">Cardiobacterium valvarum</name>
    <dbReference type="NCBI Taxonomy" id="194702"/>
    <lineage>
        <taxon>Bacteria</taxon>
        <taxon>Pseudomonadati</taxon>
        <taxon>Pseudomonadota</taxon>
        <taxon>Gammaproteobacteria</taxon>
        <taxon>Cardiobacteriales</taxon>
        <taxon>Cardiobacteriaceae</taxon>
        <taxon>Cardiobacterium</taxon>
    </lineage>
</organism>
<dbReference type="PANTHER" id="PTHR33293">
    <property type="entry name" value="INSERTION ELEMENT IS1 1 PROTEIN INSB-RELATED"/>
    <property type="match status" value="1"/>
</dbReference>
<dbReference type="EMBL" id="UFUW01000001">
    <property type="protein sequence ID" value="SUX25021.1"/>
    <property type="molecule type" value="Genomic_DNA"/>
</dbReference>
<dbReference type="GO" id="GO:0003677">
    <property type="term" value="F:DNA binding"/>
    <property type="evidence" value="ECO:0007669"/>
    <property type="project" value="InterPro"/>
</dbReference>
<accession>A0A381ED99</accession>
<name>A0A381ED99_9GAMM</name>
<dbReference type="GO" id="GO:0006313">
    <property type="term" value="P:DNA transposition"/>
    <property type="evidence" value="ECO:0007669"/>
    <property type="project" value="InterPro"/>
</dbReference>
<keyword evidence="2" id="KW-1185">Reference proteome</keyword>
<dbReference type="NCBIfam" id="NF033558">
    <property type="entry name" value="transpos_IS1"/>
    <property type="match status" value="1"/>
</dbReference>
<dbReference type="Proteomes" id="UP000254572">
    <property type="component" value="Unassembled WGS sequence"/>
</dbReference>
<dbReference type="Pfam" id="PF03400">
    <property type="entry name" value="DDE_Tnp_IS1"/>
    <property type="match status" value="1"/>
</dbReference>
<evidence type="ECO:0000313" key="2">
    <source>
        <dbReference type="Proteomes" id="UP000254572"/>
    </source>
</evidence>
<protein>
    <submittedName>
        <fullName evidence="1">IS1 transposase</fullName>
    </submittedName>
</protein>
<dbReference type="GO" id="GO:0004803">
    <property type="term" value="F:transposase activity"/>
    <property type="evidence" value="ECO:0007669"/>
    <property type="project" value="InterPro"/>
</dbReference>
<dbReference type="PANTHER" id="PTHR33293:SF2">
    <property type="entry name" value="TRANSPOSASE"/>
    <property type="match status" value="1"/>
</dbReference>
<evidence type="ECO:0000313" key="1">
    <source>
        <dbReference type="EMBL" id="SUX25021.1"/>
    </source>
</evidence>